<evidence type="ECO:0000259" key="3">
    <source>
        <dbReference type="Pfam" id="PF13505"/>
    </source>
</evidence>
<dbReference type="Pfam" id="PF13505">
    <property type="entry name" value="OMP_b-brl"/>
    <property type="match status" value="1"/>
</dbReference>
<comment type="caution">
    <text evidence="4">The sequence shown here is derived from an EMBL/GenBank/DDBJ whole genome shotgun (WGS) entry which is preliminary data.</text>
</comment>
<dbReference type="EMBL" id="VBOZ01000010">
    <property type="protein sequence ID" value="TMQ65896.1"/>
    <property type="molecule type" value="Genomic_DNA"/>
</dbReference>
<dbReference type="SUPFAM" id="SSF56925">
    <property type="entry name" value="OMPA-like"/>
    <property type="match status" value="1"/>
</dbReference>
<feature type="signal peptide" evidence="2">
    <location>
        <begin position="1"/>
        <end position="26"/>
    </location>
</feature>
<dbReference type="InterPro" id="IPR027385">
    <property type="entry name" value="Beta-barrel_OMP"/>
</dbReference>
<keyword evidence="1 2" id="KW-0732">Signal</keyword>
<feature type="chain" id="PRO_5021924682" evidence="2">
    <location>
        <begin position="27"/>
        <end position="225"/>
    </location>
</feature>
<evidence type="ECO:0000313" key="4">
    <source>
        <dbReference type="EMBL" id="TMQ65896.1"/>
    </source>
</evidence>
<sequence>MAHTAGSAGSAFVISALLCVSSPAMSSEVESPTDESRPSGLLGHTIIRAFGAIIPAVQDQSLMHAGWGTGLTVSYGVARAAQVSLGLAYHQFQVTEFTGVDCDCSVSPRRNEIRQTTMSVELQPPTRRWIRPRFGVGFGVYELTETQVVYTFYSTGYNRQRYVSSGTQLGINWGVGLSARVNQRLAVEFGGRYHHSFGQAFLTEDQYLTAARLLSVETGLSYVIH</sequence>
<organism evidence="4 5">
    <name type="scientific">Eiseniibacteriota bacterium</name>
    <dbReference type="NCBI Taxonomy" id="2212470"/>
    <lineage>
        <taxon>Bacteria</taxon>
        <taxon>Candidatus Eiseniibacteriota</taxon>
    </lineage>
</organism>
<name>A0A538TQI6_UNCEI</name>
<dbReference type="InterPro" id="IPR011250">
    <property type="entry name" value="OMP/PagP_B-barrel"/>
</dbReference>
<dbReference type="Proteomes" id="UP000317691">
    <property type="component" value="Unassembled WGS sequence"/>
</dbReference>
<accession>A0A538TQI6</accession>
<gene>
    <name evidence="4" type="ORF">E6K79_03240</name>
</gene>
<reference evidence="4 5" key="1">
    <citation type="journal article" date="2019" name="Nat. Microbiol.">
        <title>Mediterranean grassland soil C-N compound turnover is dependent on rainfall and depth, and is mediated by genomically divergent microorganisms.</title>
        <authorList>
            <person name="Diamond S."/>
            <person name="Andeer P.F."/>
            <person name="Li Z."/>
            <person name="Crits-Christoph A."/>
            <person name="Burstein D."/>
            <person name="Anantharaman K."/>
            <person name="Lane K.R."/>
            <person name="Thomas B.C."/>
            <person name="Pan C."/>
            <person name="Northen T.R."/>
            <person name="Banfield J.F."/>
        </authorList>
    </citation>
    <scope>NUCLEOTIDE SEQUENCE [LARGE SCALE GENOMIC DNA]</scope>
    <source>
        <strain evidence="4">WS_9</strain>
    </source>
</reference>
<evidence type="ECO:0000256" key="2">
    <source>
        <dbReference type="SAM" id="SignalP"/>
    </source>
</evidence>
<dbReference type="AlphaFoldDB" id="A0A538TQI6"/>
<evidence type="ECO:0000313" key="5">
    <source>
        <dbReference type="Proteomes" id="UP000317691"/>
    </source>
</evidence>
<feature type="domain" description="Outer membrane protein beta-barrel" evidence="3">
    <location>
        <begin position="51"/>
        <end position="203"/>
    </location>
</feature>
<dbReference type="Gene3D" id="2.40.160.20">
    <property type="match status" value="1"/>
</dbReference>
<evidence type="ECO:0000256" key="1">
    <source>
        <dbReference type="ARBA" id="ARBA00022729"/>
    </source>
</evidence>
<proteinExistence type="predicted"/>
<protein>
    <submittedName>
        <fullName evidence="4">Porin family protein</fullName>
    </submittedName>
</protein>